<name>A0AAV6FYY8_9TELE</name>
<dbReference type="InterPro" id="IPR041137">
    <property type="entry name" value="ZIP4_N"/>
</dbReference>
<comment type="caution">
    <text evidence="3">The sequence shown here is derived from an EMBL/GenBank/DDBJ whole genome shotgun (WGS) entry which is preliminary data.</text>
</comment>
<feature type="chain" id="PRO_5043910623" description="Zinc transporter ZIP4 N-terminal domain-containing protein" evidence="1">
    <location>
        <begin position="19"/>
        <end position="328"/>
    </location>
</feature>
<evidence type="ECO:0000259" key="2">
    <source>
        <dbReference type="Pfam" id="PF18292"/>
    </source>
</evidence>
<feature type="domain" description="Zinc transporter ZIP4 N-terminal" evidence="2">
    <location>
        <begin position="68"/>
        <end position="213"/>
    </location>
</feature>
<evidence type="ECO:0000256" key="1">
    <source>
        <dbReference type="SAM" id="SignalP"/>
    </source>
</evidence>
<protein>
    <recommendedName>
        <fullName evidence="2">Zinc transporter ZIP4 N-terminal domain-containing protein</fullName>
    </recommendedName>
</protein>
<keyword evidence="4" id="KW-1185">Reference proteome</keyword>
<dbReference type="AlphaFoldDB" id="A0AAV6FYY8"/>
<feature type="signal peptide" evidence="1">
    <location>
        <begin position="1"/>
        <end position="18"/>
    </location>
</feature>
<evidence type="ECO:0000313" key="4">
    <source>
        <dbReference type="Proteomes" id="UP000823561"/>
    </source>
</evidence>
<reference evidence="3" key="1">
    <citation type="submission" date="2020-10" db="EMBL/GenBank/DDBJ databases">
        <title>Chromosome-scale genome assembly of the Allis shad, Alosa alosa.</title>
        <authorList>
            <person name="Margot Z."/>
            <person name="Christophe K."/>
            <person name="Cabau C."/>
            <person name="Louis A."/>
            <person name="Berthelot C."/>
            <person name="Parey E."/>
            <person name="Roest Crollius H."/>
            <person name="Montfort J."/>
            <person name="Robinson-Rechavi M."/>
            <person name="Bucao C."/>
            <person name="Bouchez O."/>
            <person name="Gislard M."/>
            <person name="Lluch J."/>
            <person name="Milhes M."/>
            <person name="Lampietro C."/>
            <person name="Lopez Roques C."/>
            <person name="Donnadieu C."/>
            <person name="Braasch I."/>
            <person name="Desvignes T."/>
            <person name="Postlethwait J."/>
            <person name="Bobe J."/>
            <person name="Guiguen Y."/>
        </authorList>
    </citation>
    <scope>NUCLEOTIDE SEQUENCE</scope>
    <source>
        <strain evidence="3">M-15738</strain>
        <tissue evidence="3">Blood</tissue>
    </source>
</reference>
<dbReference type="Proteomes" id="UP000823561">
    <property type="component" value="Chromosome 16"/>
</dbReference>
<dbReference type="EMBL" id="JADWDJ010000016">
    <property type="protein sequence ID" value="KAG5268033.1"/>
    <property type="molecule type" value="Genomic_DNA"/>
</dbReference>
<accession>A0AAV6FYY8</accession>
<evidence type="ECO:0000313" key="3">
    <source>
        <dbReference type="EMBL" id="KAG5268033.1"/>
    </source>
</evidence>
<gene>
    <name evidence="3" type="ORF">AALO_G00207490</name>
</gene>
<sequence length="328" mass="36612">MYVWAWLLVLGLCDGVTGQDTLLHPESLLSEEEPVEEYPDVEVLWGETPILRNQTQVIISLLQQRLGHQCLRPEHVLSVLGDDGKGDMSLEDYQRISTVLLCYIINMRHLCLDPPSPPQPLPHCLRALARLHPQEDHRFLSSNETESILLTLNQDYQSAALPKQSHAPSHTQCADAESLMEEAGITDRRGADFFSLPRLAAALVSHLLRGHCLSRRNLPPPSFFTDAVFRSLNRSNNLQVTDVELLLHKLGIGGRTPTKGCGQEQQRAVGDWTQLITAKTMIQYNTGAKHPSWMWYSPLVGAPARIRKPQSMRSALADIGNAAGKLRD</sequence>
<proteinExistence type="predicted"/>
<dbReference type="Pfam" id="PF18292">
    <property type="entry name" value="ZIP4_domain"/>
    <property type="match status" value="1"/>
</dbReference>
<keyword evidence="1" id="KW-0732">Signal</keyword>
<organism evidence="3 4">
    <name type="scientific">Alosa alosa</name>
    <name type="common">allis shad</name>
    <dbReference type="NCBI Taxonomy" id="278164"/>
    <lineage>
        <taxon>Eukaryota</taxon>
        <taxon>Metazoa</taxon>
        <taxon>Chordata</taxon>
        <taxon>Craniata</taxon>
        <taxon>Vertebrata</taxon>
        <taxon>Euteleostomi</taxon>
        <taxon>Actinopterygii</taxon>
        <taxon>Neopterygii</taxon>
        <taxon>Teleostei</taxon>
        <taxon>Clupei</taxon>
        <taxon>Clupeiformes</taxon>
        <taxon>Clupeoidei</taxon>
        <taxon>Clupeidae</taxon>
        <taxon>Alosa</taxon>
    </lineage>
</organism>